<reference evidence="1 2" key="1">
    <citation type="submission" date="2021-03" db="EMBL/GenBank/DDBJ databases">
        <title>novel species isolated from a fishpond in China.</title>
        <authorList>
            <person name="Lu H."/>
            <person name="Cai Z."/>
        </authorList>
    </citation>
    <scope>NUCLEOTIDE SEQUENCE [LARGE SCALE GENOMIC DNA]</scope>
    <source>
        <strain evidence="1 2">YJ13C</strain>
    </source>
</reference>
<comment type="caution">
    <text evidence="1">The sequence shown here is derived from an EMBL/GenBank/DDBJ whole genome shotgun (WGS) entry which is preliminary data.</text>
</comment>
<organism evidence="1 2">
    <name type="scientific">Algoriphagus pacificus</name>
    <dbReference type="NCBI Taxonomy" id="2811234"/>
    <lineage>
        <taxon>Bacteria</taxon>
        <taxon>Pseudomonadati</taxon>
        <taxon>Bacteroidota</taxon>
        <taxon>Cytophagia</taxon>
        <taxon>Cytophagales</taxon>
        <taxon>Cyclobacteriaceae</taxon>
        <taxon>Algoriphagus</taxon>
    </lineage>
</organism>
<proteinExistence type="predicted"/>
<evidence type="ECO:0000313" key="2">
    <source>
        <dbReference type="Proteomes" id="UP000664480"/>
    </source>
</evidence>
<dbReference type="Proteomes" id="UP000664480">
    <property type="component" value="Unassembled WGS sequence"/>
</dbReference>
<sequence>MFEFFKNAFSSSSTGNKLIKGVSVRYEFFGKPIYFDPIAMLEEIGLKLKATEQEAISNLNLAIEDIKNEDLIIQENLPPAVSAYFILGKNEIKVQRSVKNFGVQPISRYQFFTGDILFAVFQRRYDYGKDFEACIEKLKEYTDNLLMPHSHFVHLQNQKSQDIYLEKFGHSQIWLIFKRELFNDLLSQI</sequence>
<evidence type="ECO:0000313" key="1">
    <source>
        <dbReference type="EMBL" id="MBN7816341.1"/>
    </source>
</evidence>
<accession>A0ABS3CIM0</accession>
<keyword evidence="2" id="KW-1185">Reference proteome</keyword>
<dbReference type="RefSeq" id="WP_206587021.1">
    <property type="nucleotide sequence ID" value="NZ_JAFKCU010000003.1"/>
</dbReference>
<dbReference type="EMBL" id="JAFKCU010000003">
    <property type="protein sequence ID" value="MBN7816341.1"/>
    <property type="molecule type" value="Genomic_DNA"/>
</dbReference>
<gene>
    <name evidence="1" type="ORF">J0A69_12910</name>
</gene>
<name>A0ABS3CIM0_9BACT</name>
<protein>
    <submittedName>
        <fullName evidence="1">Uncharacterized protein</fullName>
    </submittedName>
</protein>